<feature type="region of interest" description="Disordered" evidence="2">
    <location>
        <begin position="314"/>
        <end position="394"/>
    </location>
</feature>
<evidence type="ECO:0000313" key="5">
    <source>
        <dbReference type="EMBL" id="CAL4944297.1"/>
    </source>
</evidence>
<dbReference type="InterPro" id="IPR036265">
    <property type="entry name" value="HIT-like_sf"/>
</dbReference>
<evidence type="ECO:0000256" key="1">
    <source>
        <dbReference type="ARBA" id="ARBA00006795"/>
    </source>
</evidence>
<proteinExistence type="inferred from homology"/>
<accession>A0ABC8YM50</accession>
<dbReference type="SUPFAM" id="SSF54197">
    <property type="entry name" value="HIT-like"/>
    <property type="match status" value="1"/>
</dbReference>
<reference evidence="6" key="1">
    <citation type="submission" date="2024-06" db="EMBL/GenBank/DDBJ databases">
        <authorList>
            <person name="Ryan C."/>
        </authorList>
    </citation>
    <scope>NUCLEOTIDE SEQUENCE [LARGE SCALE GENOMIC DNA]</scope>
</reference>
<organism evidence="5 6">
    <name type="scientific">Urochloa decumbens</name>
    <dbReference type="NCBI Taxonomy" id="240449"/>
    <lineage>
        <taxon>Eukaryota</taxon>
        <taxon>Viridiplantae</taxon>
        <taxon>Streptophyta</taxon>
        <taxon>Embryophyta</taxon>
        <taxon>Tracheophyta</taxon>
        <taxon>Spermatophyta</taxon>
        <taxon>Magnoliopsida</taxon>
        <taxon>Liliopsida</taxon>
        <taxon>Poales</taxon>
        <taxon>Poaceae</taxon>
        <taxon>PACMAD clade</taxon>
        <taxon>Panicoideae</taxon>
        <taxon>Panicodae</taxon>
        <taxon>Paniceae</taxon>
        <taxon>Melinidinae</taxon>
        <taxon>Urochloa</taxon>
    </lineage>
</organism>
<feature type="compositionally biased region" description="Basic residues" evidence="2">
    <location>
        <begin position="86"/>
        <end position="109"/>
    </location>
</feature>
<comment type="similarity">
    <text evidence="1">Belongs to the CWF19 family.</text>
</comment>
<evidence type="ECO:0000259" key="4">
    <source>
        <dbReference type="Pfam" id="PF04677"/>
    </source>
</evidence>
<feature type="region of interest" description="Disordered" evidence="2">
    <location>
        <begin position="492"/>
        <end position="578"/>
    </location>
</feature>
<feature type="compositionally biased region" description="Basic residues" evidence="2">
    <location>
        <begin position="320"/>
        <end position="333"/>
    </location>
</feature>
<dbReference type="EMBL" id="OZ075126">
    <property type="protein sequence ID" value="CAL4944297.1"/>
    <property type="molecule type" value="Genomic_DNA"/>
</dbReference>
<evidence type="ECO:0000313" key="6">
    <source>
        <dbReference type="Proteomes" id="UP001497457"/>
    </source>
</evidence>
<feature type="compositionally biased region" description="Basic residues" evidence="2">
    <location>
        <begin position="1"/>
        <end position="14"/>
    </location>
</feature>
<feature type="region of interest" description="Disordered" evidence="2">
    <location>
        <begin position="1"/>
        <end position="267"/>
    </location>
</feature>
<feature type="compositionally biased region" description="Basic and acidic residues" evidence="2">
    <location>
        <begin position="340"/>
        <end position="363"/>
    </location>
</feature>
<feature type="compositionally biased region" description="Polar residues" evidence="2">
    <location>
        <begin position="421"/>
        <end position="433"/>
    </location>
</feature>
<feature type="region of interest" description="Disordered" evidence="2">
    <location>
        <begin position="419"/>
        <end position="452"/>
    </location>
</feature>
<keyword evidence="6" id="KW-1185">Reference proteome</keyword>
<dbReference type="PANTHER" id="PTHR12072">
    <property type="entry name" value="CWF19, CELL CYCLE CONTROL PROTEIN"/>
    <property type="match status" value="1"/>
</dbReference>
<feature type="compositionally biased region" description="Acidic residues" evidence="2">
    <location>
        <begin position="113"/>
        <end position="131"/>
    </location>
</feature>
<feature type="compositionally biased region" description="Basic and acidic residues" evidence="2">
    <location>
        <begin position="434"/>
        <end position="449"/>
    </location>
</feature>
<feature type="compositionally biased region" description="Basic and acidic residues" evidence="2">
    <location>
        <begin position="62"/>
        <end position="73"/>
    </location>
</feature>
<feature type="domain" description="Cwf19-like C-terminal" evidence="4">
    <location>
        <begin position="578"/>
        <end position="699"/>
    </location>
</feature>
<gene>
    <name evidence="5" type="ORF">URODEC1_LOCUS34715</name>
</gene>
<dbReference type="AlphaFoldDB" id="A0ABC8YM50"/>
<dbReference type="InterPro" id="IPR006768">
    <property type="entry name" value="Cwf19-like_C_dom-1"/>
</dbReference>
<feature type="compositionally biased region" description="Basic and acidic residues" evidence="2">
    <location>
        <begin position="215"/>
        <end position="237"/>
    </location>
</feature>
<evidence type="ECO:0000256" key="2">
    <source>
        <dbReference type="SAM" id="MobiDB-lite"/>
    </source>
</evidence>
<dbReference type="Proteomes" id="UP001497457">
    <property type="component" value="Chromosome 16b"/>
</dbReference>
<feature type="domain" description="Cwf19-like protein C-terminal" evidence="3">
    <location>
        <begin position="708"/>
        <end position="806"/>
    </location>
</feature>
<dbReference type="Pfam" id="PF04677">
    <property type="entry name" value="CwfJ_C_1"/>
    <property type="match status" value="1"/>
</dbReference>
<dbReference type="InterPro" id="IPR040194">
    <property type="entry name" value="Cwf19-like"/>
</dbReference>
<dbReference type="InterPro" id="IPR006767">
    <property type="entry name" value="Cwf19-like_C_dom-2"/>
</dbReference>
<dbReference type="PANTHER" id="PTHR12072:SF5">
    <property type="entry name" value="CWF19-LIKE PROTEIN 2"/>
    <property type="match status" value="1"/>
</dbReference>
<name>A0ABC8YM50_9POAL</name>
<sequence length="810" mass="92359">MAHKMNCRQRRIRPKPINITSPSPHAALDRPPVSLSPPVARAEVETLARRRRDDMLSGVKLVPRERIVSDRKGGGGSDSDSSDGKRRAKRSKRDREKKKDKRRSRRRRRYSSDEESGSDTDDSIGEEEEEDVSRSKRRGKHRRRRHNFSDDSESSESDRGRARGKGKKRGDDEGEEEEEEDTGGEGLRASEVVRREMGLEWMLKPASSSRAEGSNVRKADNDEKAEAAHEEIAKPNPKELNPYLKDNGTGYPEESTPTNTGNRLLASSVVGDGGASWRLKALKRAKEQAAREGRQLEEVVEERWGSLGDLAVSVSGSRAAHSHAHLHAIRGRKSGNADNSEERVKGNPESHRSGDSGRREYLRDVSSQQHAMRKPKPDSVPWKRRKQNISSEDQALITSAVASLNKFSDDGSFMEKIGDLNKNTHVSTASASTDEQRDNEQKHFKESSEKAPLVSTQKLNANQLAAKILQLRMKGKNEEAEQLSREMEALLENQDTVPEEPSHGKGRRSIRDTLKPSAADRRRREENTDLHLANKIMHNKQYSMSKSIEDEYDFGDAPRKKDKRKNKEAHEERSSTNRHMLTQKERCLYCFENPSRPKHLVVAIGNFTYLMLPQFEPVVPGHCIILPLQHESATRTVDQNVWGEIRNFKKCLLNMFAQQDKDVVFMETVISLSRQRRHCMIECIPVPCDVSSNAPMYFKKAIDEAEEEWTQHEMKKVIPTSASRNLRQAVPENFAYFHVEFGLDRGFVHVIDDESKFSAGFGLNVIRGMLQLPEEDMHRRRRHESMDNQKQAVASFMKDWEPFDWTKQLD</sequence>
<feature type="compositionally biased region" description="Basic and acidic residues" evidence="2">
    <location>
        <begin position="42"/>
        <end position="55"/>
    </location>
</feature>
<evidence type="ECO:0000259" key="3">
    <source>
        <dbReference type="Pfam" id="PF04676"/>
    </source>
</evidence>
<dbReference type="Pfam" id="PF04676">
    <property type="entry name" value="CwfJ_C_2"/>
    <property type="match status" value="1"/>
</dbReference>
<evidence type="ECO:0008006" key="7">
    <source>
        <dbReference type="Google" id="ProtNLM"/>
    </source>
</evidence>
<reference evidence="5 6" key="2">
    <citation type="submission" date="2024-10" db="EMBL/GenBank/DDBJ databases">
        <authorList>
            <person name="Ryan C."/>
        </authorList>
    </citation>
    <scope>NUCLEOTIDE SEQUENCE [LARGE SCALE GENOMIC DNA]</scope>
</reference>
<feature type="compositionally biased region" description="Acidic residues" evidence="2">
    <location>
        <begin position="172"/>
        <end position="183"/>
    </location>
</feature>
<feature type="compositionally biased region" description="Basic and acidic residues" evidence="2">
    <location>
        <begin position="509"/>
        <end position="529"/>
    </location>
</feature>
<feature type="compositionally biased region" description="Basic residues" evidence="2">
    <location>
        <begin position="135"/>
        <end position="146"/>
    </location>
</feature>
<protein>
    <recommendedName>
        <fullName evidence="7">CWF19-like protein 2</fullName>
    </recommendedName>
</protein>